<dbReference type="Pfam" id="PF00501">
    <property type="entry name" value="AMP-binding"/>
    <property type="match status" value="1"/>
</dbReference>
<dbReference type="Proteomes" id="UP000215005">
    <property type="component" value="Chromosome"/>
</dbReference>
<name>A0A223S794_9ACTN</name>
<keyword evidence="2" id="KW-0067">ATP-binding</keyword>
<reference evidence="5 6" key="1">
    <citation type="submission" date="2017-08" db="EMBL/GenBank/DDBJ databases">
        <title>The complete genome sequence of Nocardiopsis gilva YIM 90087.</title>
        <authorList>
            <person name="Yin M."/>
            <person name="Tang S."/>
        </authorList>
    </citation>
    <scope>NUCLEOTIDE SEQUENCE [LARGE SCALE GENOMIC DNA]</scope>
    <source>
        <strain evidence="5 6">YIM 90087</strain>
    </source>
</reference>
<gene>
    <name evidence="5" type="ORF">CDO52_15500</name>
</gene>
<evidence type="ECO:0000256" key="3">
    <source>
        <dbReference type="SAM" id="MobiDB-lite"/>
    </source>
</evidence>
<sequence length="518" mass="56966">MPGDLLSSERSRKVGGSCKPPRKPQGPAPRRRKSPCCAEDCSDMRDRRAHPFPQRMRFHGLSDLPYQTGTSPSEGGFAYKADNEWEYIAAHEFASGVTAVAQGLIATGIVPGNRVVLACGTRYEWALIAFAVWAVRGVLVPVHPACSPARLQFILRDTSPSAVIVETRRHLRAVADIHGDLNTLTRVWRVDGPQPDGSEPTRGSGLRAIVAAGAHMDPSVVLFRRQDTVREDFAAILHPPTTARASHGVVFTHGNLLAAAGGLVDRLYPLLHQAPEAPPATLLHLPLTGLFGQTVLIACLMARVRVGFPTTRSLLLREVSEFRPAFLFTRQRLLDHVYGLERAVEVEKSKNPGWDNLRAFEDAVDHAVEYGRAGRKGLARRVSHAMHEWLYTRIRSRLGGRLRFIVGIEPLPERLTHFYTGAGMPVVHGFGTLETCGPLTLDIGGRNGPESVGLPLPDVQVRPALDGGIEVRGPQVFREYWNAPERTRDAFHDGWLRLDTDGALFLPPSPPEGRGRIR</sequence>
<accession>A0A223S794</accession>
<dbReference type="GO" id="GO:0004467">
    <property type="term" value="F:long-chain fatty acid-CoA ligase activity"/>
    <property type="evidence" value="ECO:0007669"/>
    <property type="project" value="TreeGrafter"/>
</dbReference>
<dbReference type="Gene3D" id="3.40.50.12780">
    <property type="entry name" value="N-terminal domain of ligase-like"/>
    <property type="match status" value="1"/>
</dbReference>
<dbReference type="AlphaFoldDB" id="A0A223S794"/>
<evidence type="ECO:0000313" key="5">
    <source>
        <dbReference type="EMBL" id="ASU84004.1"/>
    </source>
</evidence>
<keyword evidence="6" id="KW-1185">Reference proteome</keyword>
<keyword evidence="1" id="KW-0547">Nucleotide-binding</keyword>
<dbReference type="EMBL" id="CP022753">
    <property type="protein sequence ID" value="ASU84004.1"/>
    <property type="molecule type" value="Genomic_DNA"/>
</dbReference>
<feature type="region of interest" description="Disordered" evidence="3">
    <location>
        <begin position="1"/>
        <end position="39"/>
    </location>
</feature>
<evidence type="ECO:0000256" key="2">
    <source>
        <dbReference type="ARBA" id="ARBA00022840"/>
    </source>
</evidence>
<proteinExistence type="predicted"/>
<dbReference type="PANTHER" id="PTHR43272">
    <property type="entry name" value="LONG-CHAIN-FATTY-ACID--COA LIGASE"/>
    <property type="match status" value="1"/>
</dbReference>
<dbReference type="KEGG" id="ngv:CDO52_15500"/>
<dbReference type="GO" id="GO:0005524">
    <property type="term" value="F:ATP binding"/>
    <property type="evidence" value="ECO:0007669"/>
    <property type="project" value="UniProtKB-KW"/>
</dbReference>
<protein>
    <recommendedName>
        <fullName evidence="4">AMP-dependent synthetase/ligase domain-containing protein</fullName>
    </recommendedName>
</protein>
<evidence type="ECO:0000259" key="4">
    <source>
        <dbReference type="Pfam" id="PF00501"/>
    </source>
</evidence>
<dbReference type="SUPFAM" id="SSF56801">
    <property type="entry name" value="Acetyl-CoA synthetase-like"/>
    <property type="match status" value="1"/>
</dbReference>
<dbReference type="InterPro" id="IPR042099">
    <property type="entry name" value="ANL_N_sf"/>
</dbReference>
<dbReference type="GO" id="GO:0016020">
    <property type="term" value="C:membrane"/>
    <property type="evidence" value="ECO:0007669"/>
    <property type="project" value="TreeGrafter"/>
</dbReference>
<dbReference type="InterPro" id="IPR000873">
    <property type="entry name" value="AMP-dep_synth/lig_dom"/>
</dbReference>
<organism evidence="5 6">
    <name type="scientific">Nocardiopsis gilva YIM 90087</name>
    <dbReference type="NCBI Taxonomy" id="1235441"/>
    <lineage>
        <taxon>Bacteria</taxon>
        <taxon>Bacillati</taxon>
        <taxon>Actinomycetota</taxon>
        <taxon>Actinomycetes</taxon>
        <taxon>Streptosporangiales</taxon>
        <taxon>Nocardiopsidaceae</taxon>
        <taxon>Nocardiopsis</taxon>
    </lineage>
</organism>
<evidence type="ECO:0000256" key="1">
    <source>
        <dbReference type="ARBA" id="ARBA00022741"/>
    </source>
</evidence>
<feature type="domain" description="AMP-dependent synthetase/ligase" evidence="4">
    <location>
        <begin position="83"/>
        <end position="481"/>
    </location>
</feature>
<dbReference type="PANTHER" id="PTHR43272:SF33">
    <property type="entry name" value="AMP-BINDING DOMAIN-CONTAINING PROTEIN-RELATED"/>
    <property type="match status" value="1"/>
</dbReference>
<evidence type="ECO:0000313" key="6">
    <source>
        <dbReference type="Proteomes" id="UP000215005"/>
    </source>
</evidence>